<gene>
    <name evidence="1" type="ORF">JOC74_001847</name>
</gene>
<organism evidence="1 2">
    <name type="scientific">Bacillus capparidis</name>
    <dbReference type="NCBI Taxonomy" id="1840411"/>
    <lineage>
        <taxon>Bacteria</taxon>
        <taxon>Bacillati</taxon>
        <taxon>Bacillota</taxon>
        <taxon>Bacilli</taxon>
        <taxon>Bacillales</taxon>
        <taxon>Bacillaceae</taxon>
        <taxon>Bacillus</taxon>
    </lineage>
</organism>
<dbReference type="RefSeq" id="WP_312883793.1">
    <property type="nucleotide sequence ID" value="NZ_JAFDST010000002.1"/>
</dbReference>
<accession>A0ABS4CUW1</accession>
<dbReference type="Proteomes" id="UP000674416">
    <property type="component" value="Unassembled WGS sequence"/>
</dbReference>
<comment type="caution">
    <text evidence="1">The sequence shown here is derived from an EMBL/GenBank/DDBJ whole genome shotgun (WGS) entry which is preliminary data.</text>
</comment>
<protein>
    <submittedName>
        <fullName evidence="1">Uncharacterized protein</fullName>
    </submittedName>
</protein>
<evidence type="ECO:0000313" key="1">
    <source>
        <dbReference type="EMBL" id="MBP1081354.1"/>
    </source>
</evidence>
<proteinExistence type="predicted"/>
<evidence type="ECO:0000313" key="2">
    <source>
        <dbReference type="Proteomes" id="UP000674416"/>
    </source>
</evidence>
<reference evidence="1 2" key="1">
    <citation type="submission" date="2021-01" db="EMBL/GenBank/DDBJ databases">
        <title>Genomic Encyclopedia of Type Strains, Phase IV (KMG-IV): sequencing the most valuable type-strain genomes for metagenomic binning, comparative biology and taxonomic classification.</title>
        <authorList>
            <person name="Goeker M."/>
        </authorList>
    </citation>
    <scope>NUCLEOTIDE SEQUENCE [LARGE SCALE GENOMIC DNA]</scope>
    <source>
        <strain evidence="1 2">DSM 103394</strain>
    </source>
</reference>
<sequence>MIEPAWWLNCACDLQWQGVEYVSKVQLEGIAFAKKYMDLFLKHATIQRNFELYGLYWAVNTLSLPPSEIMNSKILSMVLHASEEGKQFLSELSQQYALPLDEILNKIIPAFSKSSSEPIQK</sequence>
<dbReference type="EMBL" id="JAFDST010000002">
    <property type="protein sequence ID" value="MBP1081354.1"/>
    <property type="molecule type" value="Genomic_DNA"/>
</dbReference>
<keyword evidence="2" id="KW-1185">Reference proteome</keyword>
<name>A0ABS4CUW1_9BACI</name>